<evidence type="ECO:0000256" key="3">
    <source>
        <dbReference type="ARBA" id="ARBA00022475"/>
    </source>
</evidence>
<evidence type="ECO:0000256" key="1">
    <source>
        <dbReference type="ARBA" id="ARBA00004651"/>
    </source>
</evidence>
<evidence type="ECO:0000256" key="4">
    <source>
        <dbReference type="ARBA" id="ARBA00022692"/>
    </source>
</evidence>
<feature type="transmembrane region" description="Helical" evidence="8">
    <location>
        <begin position="52"/>
        <end position="68"/>
    </location>
</feature>
<dbReference type="GO" id="GO:0030001">
    <property type="term" value="P:metal ion transport"/>
    <property type="evidence" value="ECO:0007669"/>
    <property type="project" value="UniProtKB-ARBA"/>
</dbReference>
<dbReference type="InterPro" id="IPR003445">
    <property type="entry name" value="Cat_transpt"/>
</dbReference>
<feature type="transmembrane region" description="Helical" evidence="8">
    <location>
        <begin position="247"/>
        <end position="266"/>
    </location>
</feature>
<keyword evidence="10" id="KW-1185">Reference proteome</keyword>
<feature type="transmembrane region" description="Helical" evidence="8">
    <location>
        <begin position="314"/>
        <end position="341"/>
    </location>
</feature>
<keyword evidence="5 8" id="KW-1133">Transmembrane helix</keyword>
<evidence type="ECO:0000256" key="6">
    <source>
        <dbReference type="ARBA" id="ARBA00023065"/>
    </source>
</evidence>
<comment type="caution">
    <text evidence="9">The sequence shown here is derived from an EMBL/GenBank/DDBJ whole genome shotgun (WGS) entry which is preliminary data.</text>
</comment>
<dbReference type="PANTHER" id="PTHR32024:SF1">
    <property type="entry name" value="KTR SYSTEM POTASSIUM UPTAKE PROTEIN B"/>
    <property type="match status" value="1"/>
</dbReference>
<keyword evidence="3" id="KW-1003">Cell membrane</keyword>
<feature type="transmembrane region" description="Helical" evidence="8">
    <location>
        <begin position="422"/>
        <end position="444"/>
    </location>
</feature>
<feature type="transmembrane region" description="Helical" evidence="8">
    <location>
        <begin position="196"/>
        <end position="216"/>
    </location>
</feature>
<dbReference type="EMBL" id="JAEUWV010000002">
    <property type="protein sequence ID" value="MCO6393982.1"/>
    <property type="molecule type" value="Genomic_DNA"/>
</dbReference>
<keyword evidence="7 8" id="KW-0472">Membrane</keyword>
<comment type="subcellular location">
    <subcellularLocation>
        <location evidence="1">Cell membrane</location>
        <topology evidence="1">Multi-pass membrane protein</topology>
    </subcellularLocation>
</comment>
<organism evidence="9 10">
    <name type="scientific">Corynebacterium lipophilum</name>
    <dbReference type="NCBI Taxonomy" id="2804918"/>
    <lineage>
        <taxon>Bacteria</taxon>
        <taxon>Bacillati</taxon>
        <taxon>Actinomycetota</taxon>
        <taxon>Actinomycetes</taxon>
        <taxon>Mycobacteriales</taxon>
        <taxon>Corynebacteriaceae</taxon>
        <taxon>Corynebacterium</taxon>
    </lineage>
</organism>
<dbReference type="GO" id="GO:0005886">
    <property type="term" value="C:plasma membrane"/>
    <property type="evidence" value="ECO:0007669"/>
    <property type="project" value="UniProtKB-SubCell"/>
</dbReference>
<dbReference type="GO" id="GO:0008324">
    <property type="term" value="F:monoatomic cation transmembrane transporter activity"/>
    <property type="evidence" value="ECO:0007669"/>
    <property type="project" value="InterPro"/>
</dbReference>
<proteinExistence type="predicted"/>
<evidence type="ECO:0000313" key="10">
    <source>
        <dbReference type="Proteomes" id="UP001205920"/>
    </source>
</evidence>
<feature type="transmembrane region" description="Helical" evidence="8">
    <location>
        <begin position="131"/>
        <end position="156"/>
    </location>
</feature>
<reference evidence="9 10" key="1">
    <citation type="submission" date="2021-01" db="EMBL/GenBank/DDBJ databases">
        <title>Identification and Characterization of Corynebacterium sp.</title>
        <authorList>
            <person name="Luo Q."/>
            <person name="Qu P."/>
            <person name="Chen Q."/>
        </authorList>
    </citation>
    <scope>NUCLEOTIDE SEQUENCE [LARGE SCALE GENOMIC DNA]</scope>
    <source>
        <strain evidence="9 10">MC-18</strain>
    </source>
</reference>
<keyword evidence="6" id="KW-0406">Ion transport</keyword>
<keyword evidence="4 8" id="KW-0812">Transmembrane</keyword>
<evidence type="ECO:0000313" key="9">
    <source>
        <dbReference type="EMBL" id="MCO6393982.1"/>
    </source>
</evidence>
<evidence type="ECO:0000256" key="2">
    <source>
        <dbReference type="ARBA" id="ARBA00022448"/>
    </source>
</evidence>
<feature type="transmembrane region" description="Helical" evidence="8">
    <location>
        <begin position="362"/>
        <end position="384"/>
    </location>
</feature>
<dbReference type="Proteomes" id="UP001205920">
    <property type="component" value="Unassembled WGS sequence"/>
</dbReference>
<evidence type="ECO:0000256" key="7">
    <source>
        <dbReference type="ARBA" id="ARBA00023136"/>
    </source>
</evidence>
<evidence type="ECO:0000256" key="8">
    <source>
        <dbReference type="SAM" id="Phobius"/>
    </source>
</evidence>
<feature type="transmembrane region" description="Helical" evidence="8">
    <location>
        <begin position="20"/>
        <end position="40"/>
    </location>
</feature>
<evidence type="ECO:0000256" key="5">
    <source>
        <dbReference type="ARBA" id="ARBA00022989"/>
    </source>
</evidence>
<dbReference type="Pfam" id="PF02386">
    <property type="entry name" value="TrkH"/>
    <property type="match status" value="1"/>
</dbReference>
<feature type="transmembrane region" description="Helical" evidence="8">
    <location>
        <begin position="80"/>
        <end position="104"/>
    </location>
</feature>
<dbReference type="AlphaFoldDB" id="A0AAW5HSQ3"/>
<keyword evidence="2" id="KW-0813">Transport</keyword>
<gene>
    <name evidence="9" type="ORF">JMN37_03125</name>
</gene>
<accession>A0AAW5HSQ3</accession>
<protein>
    <submittedName>
        <fullName evidence="9">TrkH family potassium uptake protein</fullName>
    </submittedName>
</protein>
<dbReference type="PANTHER" id="PTHR32024">
    <property type="entry name" value="TRK SYSTEM POTASSIUM UPTAKE PROTEIN TRKG-RELATED"/>
    <property type="match status" value="1"/>
</dbReference>
<name>A0AAW5HSQ3_9CORY</name>
<sequence length="462" mass="48731">MLLPVSNTPPPRWFRPAQLTALGFLILIFAGTALLCMPFASADGTTTPLMDALFTATSATSLTGLVTVDTGSHWSIWGRIIVIALIQIGGLGIMSITSLTGMLLTGRVTLRARYSTAAEGRPILEGGVRATLIMTLLLTLAFELIVAVILACRFATTYGMPPLRAVGEGIFHAISAFNNAGFGLRSDSLISYNADAWILLPLAGALIIGGLGYPVLSELVRRSKERARGVLRGTPVSTRRYSVTTRMTLKGTAFLIATAMLLIAVLEWRGFLADMPLGTKLLNAFFSGVTPRTAGFNSIDYADASPVTLMVTDIYMFIGGGSAGTAGGIKVTTAIVLLAAMSAEFHGRDATTVGHRTVPKSVVRQAMTVAAAGIGSVTLGIVALRVFDPEFTADQVAFEVVSAFATTGLSTGITASLSAPSQLVLCLLMYLGRIGPFTLVAALATRNIARRYDYPVERPFIG</sequence>